<accession>A0A3E5AQS7</accession>
<name>A0A3E5AQS7_9FIRM</name>
<organism evidence="1 2">
    <name type="scientific">Agathobacter rectalis</name>
    <dbReference type="NCBI Taxonomy" id="39491"/>
    <lineage>
        <taxon>Bacteria</taxon>
        <taxon>Bacillati</taxon>
        <taxon>Bacillota</taxon>
        <taxon>Clostridia</taxon>
        <taxon>Lachnospirales</taxon>
        <taxon>Lachnospiraceae</taxon>
        <taxon>Agathobacter</taxon>
    </lineage>
</organism>
<proteinExistence type="predicted"/>
<dbReference type="Proteomes" id="UP000260970">
    <property type="component" value="Unassembled WGS sequence"/>
</dbReference>
<dbReference type="AlphaFoldDB" id="A0A3E5AQS7"/>
<reference evidence="1 2" key="1">
    <citation type="submission" date="2018-08" db="EMBL/GenBank/DDBJ databases">
        <title>A genome reference for cultivated species of the human gut microbiota.</title>
        <authorList>
            <person name="Zou Y."/>
            <person name="Xue W."/>
            <person name="Luo G."/>
        </authorList>
    </citation>
    <scope>NUCLEOTIDE SEQUENCE [LARGE SCALE GENOMIC DNA]</scope>
    <source>
        <strain evidence="1 2">OM05-6AA</strain>
    </source>
</reference>
<comment type="caution">
    <text evidence="1">The sequence shown here is derived from an EMBL/GenBank/DDBJ whole genome shotgun (WGS) entry which is preliminary data.</text>
</comment>
<evidence type="ECO:0000313" key="1">
    <source>
        <dbReference type="EMBL" id="RGN25149.1"/>
    </source>
</evidence>
<sequence length="93" mass="10827">MNKSKKYSEIILLGQMLQERKIEHEQHDLYDGYQIIVPLPEPTKEISVIEHQCSYGSIMNLLEIWADGSIQGYLSAKQTLRIIERVKARESPR</sequence>
<dbReference type="RefSeq" id="WP_117689788.1">
    <property type="nucleotide sequence ID" value="NZ_QSUE01000002.1"/>
</dbReference>
<gene>
    <name evidence="1" type="ORF">DXB72_05200</name>
</gene>
<evidence type="ECO:0000313" key="2">
    <source>
        <dbReference type="Proteomes" id="UP000260970"/>
    </source>
</evidence>
<protein>
    <submittedName>
        <fullName evidence="1">Uncharacterized protein</fullName>
    </submittedName>
</protein>
<dbReference type="EMBL" id="QSUG01000003">
    <property type="protein sequence ID" value="RGN25149.1"/>
    <property type="molecule type" value="Genomic_DNA"/>
</dbReference>